<proteinExistence type="inferred from homology"/>
<evidence type="ECO:0000256" key="5">
    <source>
        <dbReference type="RuleBase" id="RU003682"/>
    </source>
</evidence>
<dbReference type="GO" id="GO:0016491">
    <property type="term" value="F:oxidoreductase activity"/>
    <property type="evidence" value="ECO:0007669"/>
    <property type="project" value="UniProtKB-KW"/>
</dbReference>
<evidence type="ECO:0000256" key="6">
    <source>
        <dbReference type="SAM" id="MobiDB-lite"/>
    </source>
</evidence>
<gene>
    <name evidence="8" type="ORF">B0H17DRAFT_1137755</name>
</gene>
<dbReference type="EMBL" id="JARKIE010000108">
    <property type="protein sequence ID" value="KAJ7683436.1"/>
    <property type="molecule type" value="Genomic_DNA"/>
</dbReference>
<evidence type="ECO:0000256" key="3">
    <source>
        <dbReference type="ARBA" id="ARBA00023002"/>
    </source>
</evidence>
<keyword evidence="9" id="KW-1185">Reference proteome</keyword>
<dbReference type="Pfam" id="PF03171">
    <property type="entry name" value="2OG-FeII_Oxy"/>
    <property type="match status" value="1"/>
</dbReference>
<dbReference type="SUPFAM" id="SSF51197">
    <property type="entry name" value="Clavaminate synthase-like"/>
    <property type="match status" value="1"/>
</dbReference>
<protein>
    <submittedName>
        <fullName evidence="8">Clavaminate synthase-like protein</fullName>
    </submittedName>
</protein>
<dbReference type="InterPro" id="IPR044861">
    <property type="entry name" value="IPNS-like_FE2OG_OXY"/>
</dbReference>
<evidence type="ECO:0000256" key="4">
    <source>
        <dbReference type="ARBA" id="ARBA00023004"/>
    </source>
</evidence>
<sequence>MASPEDVVKNAKISVVDFAAFLDGSNKQAVADNILASFKTTGFVYLLNYGVRPEQVATIFDVSKEFFAQPMDVKSSAPRLASGTHHRGYSPVGHTKNHGPSYVSEVNERFECGREDDKRMPNVWLPDGKMPEFRESCLDFFWACNEVASNILRALALGLGLREDYFHQYHAAADNQLTLFHYVSAPLEVLEQNDRIGEHSDTTSVTLLFQDDVGGLEFEDPAAPGSFLPAPPISGALIVNIGDFMMRWSNDTIRSTVHRVRPPPGCQTQDGKVPSRYSIPFFCNANFDTVVDCIPGTWDAEHPKKYEPITAGKYILDQIAETYDGES</sequence>
<dbReference type="AlphaFoldDB" id="A0AAD7D7X9"/>
<feature type="region of interest" description="Disordered" evidence="6">
    <location>
        <begin position="78"/>
        <end position="100"/>
    </location>
</feature>
<reference evidence="8" key="1">
    <citation type="submission" date="2023-03" db="EMBL/GenBank/DDBJ databases">
        <title>Massive genome expansion in bonnet fungi (Mycena s.s.) driven by repeated elements and novel gene families across ecological guilds.</title>
        <authorList>
            <consortium name="Lawrence Berkeley National Laboratory"/>
            <person name="Harder C.B."/>
            <person name="Miyauchi S."/>
            <person name="Viragh M."/>
            <person name="Kuo A."/>
            <person name="Thoen E."/>
            <person name="Andreopoulos B."/>
            <person name="Lu D."/>
            <person name="Skrede I."/>
            <person name="Drula E."/>
            <person name="Henrissat B."/>
            <person name="Morin E."/>
            <person name="Kohler A."/>
            <person name="Barry K."/>
            <person name="LaButti K."/>
            <person name="Morin E."/>
            <person name="Salamov A."/>
            <person name="Lipzen A."/>
            <person name="Mereny Z."/>
            <person name="Hegedus B."/>
            <person name="Baldrian P."/>
            <person name="Stursova M."/>
            <person name="Weitz H."/>
            <person name="Taylor A."/>
            <person name="Grigoriev I.V."/>
            <person name="Nagy L.G."/>
            <person name="Martin F."/>
            <person name="Kauserud H."/>
        </authorList>
    </citation>
    <scope>NUCLEOTIDE SEQUENCE</scope>
    <source>
        <strain evidence="8">CBHHK067</strain>
    </source>
</reference>
<dbReference type="InterPro" id="IPR027443">
    <property type="entry name" value="IPNS-like_sf"/>
</dbReference>
<keyword evidence="3 5" id="KW-0560">Oxidoreductase</keyword>
<dbReference type="Gene3D" id="2.60.120.330">
    <property type="entry name" value="B-lactam Antibiotic, Isopenicillin N Synthase, Chain"/>
    <property type="match status" value="1"/>
</dbReference>
<dbReference type="Proteomes" id="UP001221757">
    <property type="component" value="Unassembled WGS sequence"/>
</dbReference>
<dbReference type="PANTHER" id="PTHR10209:SF881">
    <property type="entry name" value="FI07970P-RELATED"/>
    <property type="match status" value="1"/>
</dbReference>
<comment type="caution">
    <text evidence="8">The sequence shown here is derived from an EMBL/GenBank/DDBJ whole genome shotgun (WGS) entry which is preliminary data.</text>
</comment>
<keyword evidence="4 5" id="KW-0408">Iron</keyword>
<evidence type="ECO:0000313" key="9">
    <source>
        <dbReference type="Proteomes" id="UP001221757"/>
    </source>
</evidence>
<evidence type="ECO:0000313" key="8">
    <source>
        <dbReference type="EMBL" id="KAJ7683436.1"/>
    </source>
</evidence>
<name>A0AAD7D7X9_MYCRO</name>
<dbReference type="PROSITE" id="PS51471">
    <property type="entry name" value="FE2OG_OXY"/>
    <property type="match status" value="1"/>
</dbReference>
<comment type="similarity">
    <text evidence="1 5">Belongs to the iron/ascorbate-dependent oxidoreductase family.</text>
</comment>
<evidence type="ECO:0000259" key="7">
    <source>
        <dbReference type="PROSITE" id="PS51471"/>
    </source>
</evidence>
<accession>A0AAD7D7X9</accession>
<dbReference type="GO" id="GO:0046872">
    <property type="term" value="F:metal ion binding"/>
    <property type="evidence" value="ECO:0007669"/>
    <property type="project" value="UniProtKB-KW"/>
</dbReference>
<dbReference type="InterPro" id="IPR026992">
    <property type="entry name" value="DIOX_N"/>
</dbReference>
<organism evidence="8 9">
    <name type="scientific">Mycena rosella</name>
    <name type="common">Pink bonnet</name>
    <name type="synonym">Agaricus rosellus</name>
    <dbReference type="NCBI Taxonomy" id="1033263"/>
    <lineage>
        <taxon>Eukaryota</taxon>
        <taxon>Fungi</taxon>
        <taxon>Dikarya</taxon>
        <taxon>Basidiomycota</taxon>
        <taxon>Agaricomycotina</taxon>
        <taxon>Agaricomycetes</taxon>
        <taxon>Agaricomycetidae</taxon>
        <taxon>Agaricales</taxon>
        <taxon>Marasmiineae</taxon>
        <taxon>Mycenaceae</taxon>
        <taxon>Mycena</taxon>
    </lineage>
</organism>
<dbReference type="PANTHER" id="PTHR10209">
    <property type="entry name" value="OXIDOREDUCTASE, 2OG-FE II OXYGENASE FAMILY PROTEIN"/>
    <property type="match status" value="1"/>
</dbReference>
<dbReference type="PRINTS" id="PR00682">
    <property type="entry name" value="IPNSYNTHASE"/>
</dbReference>
<dbReference type="InterPro" id="IPR005123">
    <property type="entry name" value="Oxoglu/Fe-dep_dioxygenase_dom"/>
</dbReference>
<feature type="domain" description="Fe2OG dioxygenase" evidence="7">
    <location>
        <begin position="179"/>
        <end position="285"/>
    </location>
</feature>
<dbReference type="Pfam" id="PF14226">
    <property type="entry name" value="DIOX_N"/>
    <property type="match status" value="1"/>
</dbReference>
<keyword evidence="2 5" id="KW-0479">Metal-binding</keyword>
<evidence type="ECO:0000256" key="1">
    <source>
        <dbReference type="ARBA" id="ARBA00008056"/>
    </source>
</evidence>
<evidence type="ECO:0000256" key="2">
    <source>
        <dbReference type="ARBA" id="ARBA00022723"/>
    </source>
</evidence>